<dbReference type="Proteomes" id="UP000298860">
    <property type="component" value="Unassembled WGS sequence"/>
</dbReference>
<evidence type="ECO:0000313" key="3">
    <source>
        <dbReference type="Proteomes" id="UP000298860"/>
    </source>
</evidence>
<name>A0A4D4J3C2_9PSEU</name>
<sequence>MTKELSTLSVPSPMVTRMGNGVLSRLTGALRSGAGQGLDLARDIGVHTAQTIRALSSLGAMRGVVVEATWLALHAVLYPLGTVAQDLRPDGPYGHYRTDDLPPQQRGLVVAAMEAAGTPIVLIHGVADNRSAFALLGGALRRRGFGVVHALNYGWLTALTGDIRRAAELLGTHIERICEQTGSERVHIVGHSLGGLVARYYVQRLGGDARVRTLVTLGTPHQGTLAAYLLPTRLAGQLRPGSPLLTELAGPAPGCRTRFVVVWSEMDQVVIPQRNARLVHPDLVIEEHRLPDTGHLSLAVDARARHVVVTTLARLEDDESPTGLLPHPRQPGEPPAHRPSARVHHPH</sequence>
<dbReference type="SUPFAM" id="SSF53474">
    <property type="entry name" value="alpha/beta-Hydrolases"/>
    <property type="match status" value="1"/>
</dbReference>
<gene>
    <name evidence="2" type="ORF">GTS_08910</name>
</gene>
<comment type="caution">
    <text evidence="2">The sequence shown here is derived from an EMBL/GenBank/DDBJ whole genome shotgun (WGS) entry which is preliminary data.</text>
</comment>
<dbReference type="AlphaFoldDB" id="A0A4D4J3C2"/>
<dbReference type="InterPro" id="IPR029058">
    <property type="entry name" value="AB_hydrolase_fold"/>
</dbReference>
<dbReference type="PANTHER" id="PTHR37946">
    <property type="entry name" value="SLL1969 PROTEIN"/>
    <property type="match status" value="1"/>
</dbReference>
<feature type="region of interest" description="Disordered" evidence="1">
    <location>
        <begin position="317"/>
        <end position="347"/>
    </location>
</feature>
<keyword evidence="3" id="KW-1185">Reference proteome</keyword>
<dbReference type="PANTHER" id="PTHR37946:SF1">
    <property type="entry name" value="SLL1969 PROTEIN"/>
    <property type="match status" value="1"/>
</dbReference>
<dbReference type="Gene3D" id="3.40.50.1820">
    <property type="entry name" value="alpha/beta hydrolase"/>
    <property type="match status" value="1"/>
</dbReference>
<dbReference type="Pfam" id="PF02089">
    <property type="entry name" value="Palm_thioest"/>
    <property type="match status" value="1"/>
</dbReference>
<reference evidence="3" key="1">
    <citation type="submission" date="2019-04" db="EMBL/GenBank/DDBJ databases">
        <title>Draft genome sequence of Pseudonocardiaceae bacterium SL3-2-4.</title>
        <authorList>
            <person name="Ningsih F."/>
            <person name="Yokota A."/>
            <person name="Sakai Y."/>
            <person name="Nanatani K."/>
            <person name="Yabe S."/>
            <person name="Oetari A."/>
            <person name="Sjamsuridzal W."/>
        </authorList>
    </citation>
    <scope>NUCLEOTIDE SEQUENCE [LARGE SCALE GENOMIC DNA]</scope>
    <source>
        <strain evidence="3">SL3-2-4</strain>
    </source>
</reference>
<organism evidence="2 3">
    <name type="scientific">Gandjariella thermophila</name>
    <dbReference type="NCBI Taxonomy" id="1931992"/>
    <lineage>
        <taxon>Bacteria</taxon>
        <taxon>Bacillati</taxon>
        <taxon>Actinomycetota</taxon>
        <taxon>Actinomycetes</taxon>
        <taxon>Pseudonocardiales</taxon>
        <taxon>Pseudonocardiaceae</taxon>
        <taxon>Gandjariella</taxon>
    </lineage>
</organism>
<accession>A0A4D4J3C2</accession>
<proteinExistence type="predicted"/>
<evidence type="ECO:0000313" key="2">
    <source>
        <dbReference type="EMBL" id="GDY29258.1"/>
    </source>
</evidence>
<evidence type="ECO:0000256" key="1">
    <source>
        <dbReference type="SAM" id="MobiDB-lite"/>
    </source>
</evidence>
<dbReference type="EMBL" id="BJFL01000003">
    <property type="protein sequence ID" value="GDY29258.1"/>
    <property type="molecule type" value="Genomic_DNA"/>
</dbReference>
<protein>
    <submittedName>
        <fullName evidence="2">Lipase</fullName>
    </submittedName>
</protein>